<feature type="transmembrane region" description="Helical" evidence="12">
    <location>
        <begin position="246"/>
        <end position="264"/>
    </location>
</feature>
<evidence type="ECO:0000313" key="15">
    <source>
        <dbReference type="Proteomes" id="UP000002279"/>
    </source>
</evidence>
<reference evidence="14" key="3">
    <citation type="submission" date="2025-09" db="UniProtKB">
        <authorList>
            <consortium name="Ensembl"/>
        </authorList>
    </citation>
    <scope>IDENTIFICATION</scope>
    <source>
        <strain evidence="14">Glennie</strain>
    </source>
</reference>
<protein>
    <recommendedName>
        <fullName evidence="13">G-protein coupled receptors family 1 profile domain-containing protein</fullName>
    </recommendedName>
</protein>
<keyword evidence="5 12" id="KW-0812">Transmembrane</keyword>
<name>A0A6I8NBL2_ORNAN</name>
<dbReference type="GeneTree" id="ENSGT01150000286970"/>
<gene>
    <name evidence="14" type="primary">LOC100680706</name>
</gene>
<dbReference type="CDD" id="cd15225">
    <property type="entry name" value="7tmA_OR10A-like"/>
    <property type="match status" value="1"/>
</dbReference>
<keyword evidence="15" id="KW-1185">Reference proteome</keyword>
<reference evidence="14 15" key="1">
    <citation type="journal article" date="2008" name="Nature">
        <title>Genome analysis of the platypus reveals unique signatures of evolution.</title>
        <authorList>
            <person name="Warren W.C."/>
            <person name="Hillier L.W."/>
            <person name="Marshall Graves J.A."/>
            <person name="Birney E."/>
            <person name="Ponting C.P."/>
            <person name="Grutzner F."/>
            <person name="Belov K."/>
            <person name="Miller W."/>
            <person name="Clarke L."/>
            <person name="Chinwalla A.T."/>
            <person name="Yang S.P."/>
            <person name="Heger A."/>
            <person name="Locke D.P."/>
            <person name="Miethke P."/>
            <person name="Waters P.D."/>
            <person name="Veyrunes F."/>
            <person name="Fulton L."/>
            <person name="Fulton B."/>
            <person name="Graves T."/>
            <person name="Wallis J."/>
            <person name="Puente X.S."/>
            <person name="Lopez-Otin C."/>
            <person name="Ordonez G.R."/>
            <person name="Eichler E.E."/>
            <person name="Chen L."/>
            <person name="Cheng Z."/>
            <person name="Deakin J.E."/>
            <person name="Alsop A."/>
            <person name="Thompson K."/>
            <person name="Kirby P."/>
            <person name="Papenfuss A.T."/>
            <person name="Wakefield M.J."/>
            <person name="Olender T."/>
            <person name="Lancet D."/>
            <person name="Huttley G.A."/>
            <person name="Smit A.F."/>
            <person name="Pask A."/>
            <person name="Temple-Smith P."/>
            <person name="Batzer M.A."/>
            <person name="Walker J.A."/>
            <person name="Konkel M.K."/>
            <person name="Harris R.S."/>
            <person name="Whittington C.M."/>
            <person name="Wong E.S."/>
            <person name="Gemmell N.J."/>
            <person name="Buschiazzo E."/>
            <person name="Vargas Jentzsch I.M."/>
            <person name="Merkel A."/>
            <person name="Schmitz J."/>
            <person name="Zemann A."/>
            <person name="Churakov G."/>
            <person name="Kriegs J.O."/>
            <person name="Brosius J."/>
            <person name="Murchison E.P."/>
            <person name="Sachidanandam R."/>
            <person name="Smith C."/>
            <person name="Hannon G.J."/>
            <person name="Tsend-Ayush E."/>
            <person name="McMillan D."/>
            <person name="Attenborough R."/>
            <person name="Rens W."/>
            <person name="Ferguson-Smith M."/>
            <person name="Lefevre C.M."/>
            <person name="Sharp J.A."/>
            <person name="Nicholas K.R."/>
            <person name="Ray D.A."/>
            <person name="Kube M."/>
            <person name="Reinhardt R."/>
            <person name="Pringle T.H."/>
            <person name="Taylor J."/>
            <person name="Jones R.C."/>
            <person name="Nixon B."/>
            <person name="Dacheux J.L."/>
            <person name="Niwa H."/>
            <person name="Sekita Y."/>
            <person name="Huang X."/>
            <person name="Stark A."/>
            <person name="Kheradpour P."/>
            <person name="Kellis M."/>
            <person name="Flicek P."/>
            <person name="Chen Y."/>
            <person name="Webber C."/>
            <person name="Hardison R."/>
            <person name="Nelson J."/>
            <person name="Hallsworth-Pepin K."/>
            <person name="Delehaunty K."/>
            <person name="Markovic C."/>
            <person name="Minx P."/>
            <person name="Feng Y."/>
            <person name="Kremitzki C."/>
            <person name="Mitreva M."/>
            <person name="Glasscock J."/>
            <person name="Wylie T."/>
            <person name="Wohldmann P."/>
            <person name="Thiru P."/>
            <person name="Nhan M.N."/>
            <person name="Pohl C.S."/>
            <person name="Smith S.M."/>
            <person name="Hou S."/>
            <person name="Nefedov M."/>
            <person name="de Jong P.J."/>
            <person name="Renfree M.B."/>
            <person name="Mardis E.R."/>
            <person name="Wilson R.K."/>
        </authorList>
    </citation>
    <scope>NUCLEOTIDE SEQUENCE [LARGE SCALE GENOMIC DNA]</scope>
    <source>
        <strain evidence="14 15">Glennie</strain>
    </source>
</reference>
<evidence type="ECO:0000256" key="12">
    <source>
        <dbReference type="SAM" id="Phobius"/>
    </source>
</evidence>
<dbReference type="Gene3D" id="1.20.1070.10">
    <property type="entry name" value="Rhodopsin 7-helix transmembrane proteins"/>
    <property type="match status" value="1"/>
</dbReference>
<feature type="domain" description="G-protein coupled receptors family 1 profile" evidence="13">
    <location>
        <begin position="43"/>
        <end position="292"/>
    </location>
</feature>
<evidence type="ECO:0000256" key="7">
    <source>
        <dbReference type="ARBA" id="ARBA00022989"/>
    </source>
</evidence>
<keyword evidence="3" id="KW-1003">Cell membrane</keyword>
<dbReference type="Proteomes" id="UP000002279">
    <property type="component" value="Chromosome 3"/>
</dbReference>
<dbReference type="PANTHER" id="PTHR26453">
    <property type="entry name" value="OLFACTORY RECEPTOR"/>
    <property type="match status" value="1"/>
</dbReference>
<dbReference type="InterPro" id="IPR017452">
    <property type="entry name" value="GPCR_Rhodpsn_7TM"/>
</dbReference>
<evidence type="ECO:0000313" key="14">
    <source>
        <dbReference type="Ensembl" id="ENSOANP00000038158.1"/>
    </source>
</evidence>
<dbReference type="Pfam" id="PF13853">
    <property type="entry name" value="7tm_4"/>
    <property type="match status" value="1"/>
</dbReference>
<evidence type="ECO:0000259" key="13">
    <source>
        <dbReference type="PROSITE" id="PS50262"/>
    </source>
</evidence>
<evidence type="ECO:0000256" key="5">
    <source>
        <dbReference type="ARBA" id="ARBA00022692"/>
    </source>
</evidence>
<accession>A0A6I8NBL2</accession>
<keyword evidence="7 12" id="KW-1133">Transmembrane helix</keyword>
<evidence type="ECO:0000256" key="10">
    <source>
        <dbReference type="ARBA" id="ARBA00023170"/>
    </source>
</evidence>
<dbReference type="InParanoid" id="A0A6I8NBL2"/>
<keyword evidence="6" id="KW-0552">Olfaction</keyword>
<evidence type="ECO:0000256" key="4">
    <source>
        <dbReference type="ARBA" id="ARBA00022606"/>
    </source>
</evidence>
<dbReference type="GO" id="GO:0004930">
    <property type="term" value="F:G protein-coupled receptor activity"/>
    <property type="evidence" value="ECO:0007669"/>
    <property type="project" value="UniProtKB-KW"/>
</dbReference>
<dbReference type="FunFam" id="1.10.1220.70:FF:000001">
    <property type="entry name" value="Olfactory receptor"/>
    <property type="match status" value="1"/>
</dbReference>
<evidence type="ECO:0000256" key="1">
    <source>
        <dbReference type="ARBA" id="ARBA00004651"/>
    </source>
</evidence>
<evidence type="ECO:0000256" key="6">
    <source>
        <dbReference type="ARBA" id="ARBA00022725"/>
    </source>
</evidence>
<evidence type="ECO:0000256" key="9">
    <source>
        <dbReference type="ARBA" id="ARBA00023136"/>
    </source>
</evidence>
<evidence type="ECO:0000256" key="2">
    <source>
        <dbReference type="ARBA" id="ARBA00010663"/>
    </source>
</evidence>
<dbReference type="GO" id="GO:0050911">
    <property type="term" value="P:detection of chemical stimulus involved in sensory perception of smell"/>
    <property type="evidence" value="ECO:0000318"/>
    <property type="project" value="GO_Central"/>
</dbReference>
<keyword evidence="8" id="KW-0297">G-protein coupled receptor</keyword>
<dbReference type="AlphaFoldDB" id="A0A6I8NBL2"/>
<dbReference type="FunCoup" id="A0A6I8NBL2">
    <property type="interactions" value="179"/>
</dbReference>
<dbReference type="GO" id="GO:0004984">
    <property type="term" value="F:olfactory receptor activity"/>
    <property type="evidence" value="ECO:0000318"/>
    <property type="project" value="GO_Central"/>
</dbReference>
<dbReference type="InterPro" id="IPR000276">
    <property type="entry name" value="GPCR_Rhodpsn"/>
</dbReference>
<reference evidence="14" key="2">
    <citation type="submission" date="2025-08" db="UniProtKB">
        <authorList>
            <consortium name="Ensembl"/>
        </authorList>
    </citation>
    <scope>IDENTIFICATION</scope>
    <source>
        <strain evidence="14">Glennie</strain>
    </source>
</reference>
<dbReference type="SUPFAM" id="SSF81321">
    <property type="entry name" value="Family A G protein-coupled receptor-like"/>
    <property type="match status" value="1"/>
</dbReference>
<feature type="transmembrane region" description="Helical" evidence="12">
    <location>
        <begin position="62"/>
        <end position="85"/>
    </location>
</feature>
<organism evidence="14 15">
    <name type="scientific">Ornithorhynchus anatinus</name>
    <name type="common">Duckbill platypus</name>
    <dbReference type="NCBI Taxonomy" id="9258"/>
    <lineage>
        <taxon>Eukaryota</taxon>
        <taxon>Metazoa</taxon>
        <taxon>Chordata</taxon>
        <taxon>Craniata</taxon>
        <taxon>Vertebrata</taxon>
        <taxon>Euteleostomi</taxon>
        <taxon>Mammalia</taxon>
        <taxon>Monotremata</taxon>
        <taxon>Ornithorhynchidae</taxon>
        <taxon>Ornithorhynchus</taxon>
    </lineage>
</organism>
<comment type="similarity">
    <text evidence="2">Belongs to the G-protein coupled receptor 1 family.</text>
</comment>
<keyword evidence="10" id="KW-0675">Receptor</keyword>
<dbReference type="InterPro" id="IPR000725">
    <property type="entry name" value="Olfact_rcpt"/>
</dbReference>
<dbReference type="PRINTS" id="PR00237">
    <property type="entry name" value="GPCRRHODOPSN"/>
</dbReference>
<dbReference type="FunFam" id="1.20.1070.10:FF:000001">
    <property type="entry name" value="Olfactory receptor"/>
    <property type="match status" value="1"/>
</dbReference>
<evidence type="ECO:0000256" key="3">
    <source>
        <dbReference type="ARBA" id="ARBA00022475"/>
    </source>
</evidence>
<sequence length="323" mass="36241">MQVKETNQSHVTEFILLGFSNLHEFQVILFMIFLVIYLIAVIGNSLLILVSTVDPTLQTPMYFFLRSLSLIDISYTTVIIPKMLINLLSKDKSISFDGCAAQMYFSFFFGSSECWILTTMAYDRQAAICDPLHYSLIMNRRFCRQLALAFWLAAIPVATVQTTMMFTLPFCGPNVINHFFCDSPPLLELVCMDTFAIEVYSVTGTVIVLLLPFGVITASYVRILVTILKMSSAEGRRKAFSTCSSHLIVVSLFFGAAGSTYFRVKSSFSPESKKLLSLSYSVFTPMLNPLIYSLRNQEVKGALKRILGKKIVSQDLRGSDLSK</sequence>
<dbReference type="Ensembl" id="ENSOANT00000062487.1">
    <property type="protein sequence ID" value="ENSOANP00000038158.1"/>
    <property type="gene ID" value="ENSOANG00000042514.1"/>
</dbReference>
<keyword evidence="4" id="KW-0716">Sensory transduction</keyword>
<evidence type="ECO:0000256" key="8">
    <source>
        <dbReference type="ARBA" id="ARBA00023040"/>
    </source>
</evidence>
<keyword evidence="11" id="KW-0807">Transducer</keyword>
<comment type="subcellular location">
    <subcellularLocation>
        <location evidence="1">Cell membrane</location>
        <topology evidence="1">Multi-pass membrane protein</topology>
    </subcellularLocation>
</comment>
<dbReference type="GO" id="GO:0005886">
    <property type="term" value="C:plasma membrane"/>
    <property type="evidence" value="ECO:0000318"/>
    <property type="project" value="GO_Central"/>
</dbReference>
<dbReference type="PROSITE" id="PS50262">
    <property type="entry name" value="G_PROTEIN_RECEP_F1_2"/>
    <property type="match status" value="1"/>
</dbReference>
<feature type="transmembrane region" description="Helical" evidence="12">
    <location>
        <begin position="146"/>
        <end position="168"/>
    </location>
</feature>
<feature type="transmembrane region" description="Helical" evidence="12">
    <location>
        <begin position="202"/>
        <end position="225"/>
    </location>
</feature>
<feature type="transmembrane region" description="Helical" evidence="12">
    <location>
        <begin position="27"/>
        <end position="50"/>
    </location>
</feature>
<evidence type="ECO:0000256" key="11">
    <source>
        <dbReference type="ARBA" id="ARBA00023224"/>
    </source>
</evidence>
<dbReference type="PRINTS" id="PR00245">
    <property type="entry name" value="OLFACTORYR"/>
</dbReference>
<keyword evidence="9 12" id="KW-0472">Membrane</keyword>
<dbReference type="OMA" id="MSIRNHT"/>
<proteinExistence type="inferred from homology"/>